<dbReference type="InterPro" id="IPR002611">
    <property type="entry name" value="IstB_ATP-bd"/>
</dbReference>
<sequence length="301" mass="34141">MSTSPQTNKSSAKKKTRPPSTRRSPATATPPVTTPPVTTTLTEQLRELRLPMFRENFEEQAQKATQESLSHTAYLAELTELECQARRQSRTARMLHHSRLPSSKTWSNFCWTRLPLATARQLESLRSGSFLDRRENVLIFGKPGSGKSHCLCALGEQLIQQGRSVLFTTCCLLVQQLLVAKRALQLPKLIQKLSRFEALIIDDLGYVQQSREEMEALFTLLVERYERGSVLLTSNLPFSKWEQIFKDAMTTAAAIDRLVHHSVILELNVPSYRLETAKQSKPNPEEPESPKTETPKKEPEL</sequence>
<dbReference type="PIRSF" id="PIRSF003073">
    <property type="entry name" value="DNAC_TnpB_IstB"/>
    <property type="match status" value="1"/>
</dbReference>
<dbReference type="GO" id="GO:0005524">
    <property type="term" value="F:ATP binding"/>
    <property type="evidence" value="ECO:0007669"/>
    <property type="project" value="UniProtKB-KW"/>
</dbReference>
<evidence type="ECO:0000256" key="3">
    <source>
        <dbReference type="ARBA" id="ARBA00022840"/>
    </source>
</evidence>
<evidence type="ECO:0000256" key="1">
    <source>
        <dbReference type="ARBA" id="ARBA00008059"/>
    </source>
</evidence>
<keyword evidence="7" id="KW-1185">Reference proteome</keyword>
<dbReference type="Gene3D" id="3.40.50.300">
    <property type="entry name" value="P-loop containing nucleotide triphosphate hydrolases"/>
    <property type="match status" value="1"/>
</dbReference>
<organism evidence="6 7">
    <name type="scientific">Lignipirellula cremea</name>
    <dbReference type="NCBI Taxonomy" id="2528010"/>
    <lineage>
        <taxon>Bacteria</taxon>
        <taxon>Pseudomonadati</taxon>
        <taxon>Planctomycetota</taxon>
        <taxon>Planctomycetia</taxon>
        <taxon>Pirellulales</taxon>
        <taxon>Pirellulaceae</taxon>
        <taxon>Lignipirellula</taxon>
    </lineage>
</organism>
<feature type="region of interest" description="Disordered" evidence="4">
    <location>
        <begin position="1"/>
        <end position="39"/>
    </location>
</feature>
<dbReference type="RefSeq" id="WP_145054517.1">
    <property type="nucleotide sequence ID" value="NZ_CP036433.1"/>
</dbReference>
<accession>A0A518DVH3</accession>
<keyword evidence="3" id="KW-0067">ATP-binding</keyword>
<dbReference type="NCBIfam" id="NF038214">
    <property type="entry name" value="IS21_help_AAA"/>
    <property type="match status" value="1"/>
</dbReference>
<dbReference type="InterPro" id="IPR027417">
    <property type="entry name" value="P-loop_NTPase"/>
</dbReference>
<dbReference type="EMBL" id="CP036433">
    <property type="protein sequence ID" value="QDU95824.1"/>
    <property type="molecule type" value="Genomic_DNA"/>
</dbReference>
<feature type="compositionally biased region" description="Basic and acidic residues" evidence="4">
    <location>
        <begin position="288"/>
        <end position="301"/>
    </location>
</feature>
<reference evidence="6 7" key="1">
    <citation type="submission" date="2019-02" db="EMBL/GenBank/DDBJ databases">
        <title>Deep-cultivation of Planctomycetes and their phenomic and genomic characterization uncovers novel biology.</title>
        <authorList>
            <person name="Wiegand S."/>
            <person name="Jogler M."/>
            <person name="Boedeker C."/>
            <person name="Pinto D."/>
            <person name="Vollmers J."/>
            <person name="Rivas-Marin E."/>
            <person name="Kohn T."/>
            <person name="Peeters S.H."/>
            <person name="Heuer A."/>
            <person name="Rast P."/>
            <person name="Oberbeckmann S."/>
            <person name="Bunk B."/>
            <person name="Jeske O."/>
            <person name="Meyerdierks A."/>
            <person name="Storesund J.E."/>
            <person name="Kallscheuer N."/>
            <person name="Luecker S."/>
            <person name="Lage O.M."/>
            <person name="Pohl T."/>
            <person name="Merkel B.J."/>
            <person name="Hornburger P."/>
            <person name="Mueller R.-W."/>
            <person name="Bruemmer F."/>
            <person name="Labrenz M."/>
            <person name="Spormann A.M."/>
            <person name="Op den Camp H."/>
            <person name="Overmann J."/>
            <person name="Amann R."/>
            <person name="Jetten M.S.M."/>
            <person name="Mascher T."/>
            <person name="Medema M.H."/>
            <person name="Devos D.P."/>
            <person name="Kaster A.-K."/>
            <person name="Ovreas L."/>
            <person name="Rohde M."/>
            <person name="Galperin M.Y."/>
            <person name="Jogler C."/>
        </authorList>
    </citation>
    <scope>NUCLEOTIDE SEQUENCE [LARGE SCALE GENOMIC DNA]</scope>
    <source>
        <strain evidence="6 7">Pla85_3_4</strain>
    </source>
</reference>
<feature type="compositionally biased region" description="Low complexity" evidence="4">
    <location>
        <begin position="18"/>
        <end position="39"/>
    </location>
</feature>
<evidence type="ECO:0000259" key="5">
    <source>
        <dbReference type="SMART" id="SM00382"/>
    </source>
</evidence>
<evidence type="ECO:0000256" key="4">
    <source>
        <dbReference type="SAM" id="MobiDB-lite"/>
    </source>
</evidence>
<dbReference type="InterPro" id="IPR028350">
    <property type="entry name" value="DNAC/IstB-like"/>
</dbReference>
<dbReference type="AlphaFoldDB" id="A0A518DVH3"/>
<dbReference type="CDD" id="cd00009">
    <property type="entry name" value="AAA"/>
    <property type="match status" value="1"/>
</dbReference>
<dbReference type="Pfam" id="PF01695">
    <property type="entry name" value="IstB_IS21"/>
    <property type="match status" value="1"/>
</dbReference>
<evidence type="ECO:0000313" key="6">
    <source>
        <dbReference type="EMBL" id="QDU95824.1"/>
    </source>
</evidence>
<dbReference type="InterPro" id="IPR003593">
    <property type="entry name" value="AAA+_ATPase"/>
</dbReference>
<dbReference type="SMART" id="SM00382">
    <property type="entry name" value="AAA"/>
    <property type="match status" value="1"/>
</dbReference>
<evidence type="ECO:0000256" key="2">
    <source>
        <dbReference type="ARBA" id="ARBA00022741"/>
    </source>
</evidence>
<proteinExistence type="inferred from homology"/>
<dbReference type="OrthoDB" id="9776217at2"/>
<feature type="domain" description="AAA+ ATPase" evidence="5">
    <location>
        <begin position="133"/>
        <end position="265"/>
    </location>
</feature>
<protein>
    <submittedName>
        <fullName evidence="6">Transposase</fullName>
    </submittedName>
</protein>
<dbReference type="PANTHER" id="PTHR30050">
    <property type="entry name" value="CHROMOSOMAL REPLICATION INITIATOR PROTEIN DNAA"/>
    <property type="match status" value="1"/>
</dbReference>
<evidence type="ECO:0000313" key="7">
    <source>
        <dbReference type="Proteomes" id="UP000317648"/>
    </source>
</evidence>
<dbReference type="SUPFAM" id="SSF52540">
    <property type="entry name" value="P-loop containing nucleoside triphosphate hydrolases"/>
    <property type="match status" value="1"/>
</dbReference>
<name>A0A518DVH3_9BACT</name>
<dbReference type="PANTHER" id="PTHR30050:SF4">
    <property type="entry name" value="ATP-BINDING PROTEIN RV3427C IN INSERTION SEQUENCE-RELATED"/>
    <property type="match status" value="1"/>
</dbReference>
<comment type="similarity">
    <text evidence="1">Belongs to the IS21/IS1162 putative ATP-binding protein family.</text>
</comment>
<keyword evidence="2" id="KW-0547">Nucleotide-binding</keyword>
<gene>
    <name evidence="6" type="ORF">Pla8534_36410</name>
</gene>
<dbReference type="Proteomes" id="UP000317648">
    <property type="component" value="Chromosome"/>
</dbReference>
<feature type="compositionally biased region" description="Polar residues" evidence="4">
    <location>
        <begin position="1"/>
        <end position="10"/>
    </location>
</feature>
<dbReference type="KEGG" id="lcre:Pla8534_36410"/>
<dbReference type="GO" id="GO:0006260">
    <property type="term" value="P:DNA replication"/>
    <property type="evidence" value="ECO:0007669"/>
    <property type="project" value="TreeGrafter"/>
</dbReference>
<dbReference type="InterPro" id="IPR047661">
    <property type="entry name" value="IstB"/>
</dbReference>
<feature type="region of interest" description="Disordered" evidence="4">
    <location>
        <begin position="275"/>
        <end position="301"/>
    </location>
</feature>